<keyword evidence="2" id="KW-1185">Reference proteome</keyword>
<accession>A0A1H0XLN3</accession>
<dbReference type="EMBL" id="FNKH01000001">
    <property type="protein sequence ID" value="SDQ03741.1"/>
    <property type="molecule type" value="Genomic_DNA"/>
</dbReference>
<evidence type="ECO:0000313" key="2">
    <source>
        <dbReference type="Proteomes" id="UP000181917"/>
    </source>
</evidence>
<dbReference type="STRING" id="37928.SAMN04489742_0162"/>
<evidence type="ECO:0008006" key="3">
    <source>
        <dbReference type="Google" id="ProtNLM"/>
    </source>
</evidence>
<dbReference type="Proteomes" id="UP000181917">
    <property type="component" value="Unassembled WGS sequence"/>
</dbReference>
<protein>
    <recommendedName>
        <fullName evidence="3">Restriction endonuclease</fullName>
    </recommendedName>
</protein>
<proteinExistence type="predicted"/>
<gene>
    <name evidence="1" type="ORF">SAMN04489742_0162</name>
</gene>
<dbReference type="AlphaFoldDB" id="A0A1H0XLN3"/>
<organism evidence="1 2">
    <name type="scientific">Crystallibacter crystallopoietes</name>
    <dbReference type="NCBI Taxonomy" id="37928"/>
    <lineage>
        <taxon>Bacteria</taxon>
        <taxon>Bacillati</taxon>
        <taxon>Actinomycetota</taxon>
        <taxon>Actinomycetes</taxon>
        <taxon>Micrococcales</taxon>
        <taxon>Micrococcaceae</taxon>
        <taxon>Crystallibacter</taxon>
    </lineage>
</organism>
<evidence type="ECO:0000313" key="1">
    <source>
        <dbReference type="EMBL" id="SDQ03741.1"/>
    </source>
</evidence>
<sequence>MSDERLPYGKQISPNQISLHLALRLVRDIPGDRDALHREIGDAFFKGRDDKNRRISGMNAFLAMRAYGLVTEDEEYALTTLAEDLLKIEGEQAFHERLGQHILLNLHGLQVVEAVDSLQSRGVKVKVETVAQELTTLGIDPGGDSGENINPLRLWLERAGVFVAGKGQWTIDSAVVKKLTGASTAEISEIVDLNKPQQAFLRALATYTDEKSPVASKVRLLAEVQTPGIRFDTKTFAERVVRRLADDGWIEAEKATPGRGAKSGRVTPTEKFREIISQPLMDTVLEQTHLLDPVSLRRPLRDLLAVVNGEKNETNHARGLALEGVCIQIVRMIGARFLGWRLRSDQTAGAEVDLVAEASNDPYLLIQLQSKASAINGREIIDREVGVAQSLKSNVILFVSAKNVGGAARRAAAAYMQETSLAVLFLDGTDISGGAAAVAAGIAREWGHVRLIKAKRGQERTRAMTT</sequence>
<name>A0A1H0XLN3_9MICC</name>
<reference evidence="1 2" key="1">
    <citation type="submission" date="2016-10" db="EMBL/GenBank/DDBJ databases">
        <authorList>
            <person name="de Groot N.N."/>
        </authorList>
    </citation>
    <scope>NUCLEOTIDE SEQUENCE [LARGE SCALE GENOMIC DNA]</scope>
    <source>
        <strain evidence="1 2">DSM 20117</strain>
    </source>
</reference>